<reference evidence="1 2" key="1">
    <citation type="submission" date="2015-01" db="EMBL/GenBank/DDBJ databases">
        <title>Evolution of Trichinella species and genotypes.</title>
        <authorList>
            <person name="Korhonen P.K."/>
            <person name="Edoardo P."/>
            <person name="Giuseppe L.R."/>
            <person name="Gasser R.B."/>
        </authorList>
    </citation>
    <scope>NUCLEOTIDE SEQUENCE [LARGE SCALE GENOMIC DNA]</scope>
    <source>
        <strain evidence="1">ISS470</strain>
    </source>
</reference>
<gene>
    <name evidence="1" type="ORF">T4D_13730</name>
</gene>
<proteinExistence type="predicted"/>
<sequence>MCINIGDAMFWEPFIPQLMARFITGLQQTYPNRS</sequence>
<protein>
    <submittedName>
        <fullName evidence="1">Uncharacterized protein</fullName>
    </submittedName>
</protein>
<evidence type="ECO:0000313" key="2">
    <source>
        <dbReference type="Proteomes" id="UP000054995"/>
    </source>
</evidence>
<evidence type="ECO:0000313" key="1">
    <source>
        <dbReference type="EMBL" id="KRY73400.1"/>
    </source>
</evidence>
<dbReference type="AlphaFoldDB" id="A0A0V1EIG1"/>
<name>A0A0V1EIG1_TRIPS</name>
<dbReference type="EMBL" id="JYDT01001000">
    <property type="protein sequence ID" value="KRY73400.1"/>
    <property type="molecule type" value="Genomic_DNA"/>
</dbReference>
<comment type="caution">
    <text evidence="1">The sequence shown here is derived from an EMBL/GenBank/DDBJ whole genome shotgun (WGS) entry which is preliminary data.</text>
</comment>
<keyword evidence="2" id="KW-1185">Reference proteome</keyword>
<organism evidence="1 2">
    <name type="scientific">Trichinella pseudospiralis</name>
    <name type="common">Parasitic roundworm</name>
    <dbReference type="NCBI Taxonomy" id="6337"/>
    <lineage>
        <taxon>Eukaryota</taxon>
        <taxon>Metazoa</taxon>
        <taxon>Ecdysozoa</taxon>
        <taxon>Nematoda</taxon>
        <taxon>Enoplea</taxon>
        <taxon>Dorylaimia</taxon>
        <taxon>Trichinellida</taxon>
        <taxon>Trichinellidae</taxon>
        <taxon>Trichinella</taxon>
    </lineage>
</organism>
<dbReference type="Proteomes" id="UP000054995">
    <property type="component" value="Unassembled WGS sequence"/>
</dbReference>
<accession>A0A0V1EIG1</accession>